<dbReference type="EMBL" id="CP001670">
    <property type="protein sequence ID" value="AFZ81170.1"/>
    <property type="molecule type" value="Genomic_DNA"/>
</dbReference>
<accession>L0B022</accession>
<proteinExistence type="predicted"/>
<keyword evidence="3" id="KW-1185">Reference proteome</keyword>
<evidence type="ECO:0000313" key="3">
    <source>
        <dbReference type="Proteomes" id="UP000031512"/>
    </source>
</evidence>
<gene>
    <name evidence="2" type="ORF">BEWA_005780</name>
</gene>
<keyword evidence="1" id="KW-0175">Coiled coil</keyword>
<protein>
    <submittedName>
        <fullName evidence="2">Uncharacterized protein</fullName>
    </submittedName>
</protein>
<dbReference type="OrthoDB" id="361599at2759"/>
<dbReference type="KEGG" id="beq:BEWA_005780"/>
<evidence type="ECO:0000256" key="1">
    <source>
        <dbReference type="SAM" id="Coils"/>
    </source>
</evidence>
<dbReference type="Proteomes" id="UP000031512">
    <property type="component" value="Chromosome 3"/>
</dbReference>
<dbReference type="VEuPathDB" id="PiroplasmaDB:BEWA_005780"/>
<dbReference type="GeneID" id="15804862"/>
<feature type="coiled-coil region" evidence="1">
    <location>
        <begin position="16"/>
        <end position="47"/>
    </location>
</feature>
<dbReference type="AlphaFoldDB" id="L0B022"/>
<name>L0B022_THEEQ</name>
<reference evidence="2 3" key="1">
    <citation type="journal article" date="2012" name="BMC Genomics">
        <title>Comparative genomic analysis and phylogenetic position of Theileria equi.</title>
        <authorList>
            <person name="Kappmeyer L.S."/>
            <person name="Thiagarajan M."/>
            <person name="Herndon D.R."/>
            <person name="Ramsay J.D."/>
            <person name="Caler E."/>
            <person name="Djikeng A."/>
            <person name="Gillespie J.J."/>
            <person name="Lau A.O."/>
            <person name="Roalson E.H."/>
            <person name="Silva J.C."/>
            <person name="Silva M.G."/>
            <person name="Suarez C.E."/>
            <person name="Ueti M.W."/>
            <person name="Nene V.M."/>
            <person name="Mealey R.H."/>
            <person name="Knowles D.P."/>
            <person name="Brayton K.A."/>
        </authorList>
    </citation>
    <scope>NUCLEOTIDE SEQUENCE [LARGE SCALE GENOMIC DNA]</scope>
    <source>
        <strain evidence="2 3">WA</strain>
    </source>
</reference>
<evidence type="ECO:0000313" key="2">
    <source>
        <dbReference type="EMBL" id="AFZ81170.1"/>
    </source>
</evidence>
<sequence>MDKVTDTEWEKKWKAMIDHEKNKKLLNERLREQLQKKQELEETVECTFTPKTHLKPKDTATQRTKEDLIQIIFPIIQEEEAILRELNKIESDEKKRIFNLTQAIYTSVFNLPDYESRNIEDRIKVVQDNMARYAEFYKQERLKDIANVKALKLGIVGKLHNLERQFNLLCTNENIENKDLETIEYSIQNSRNIKQEILDSTGNYDTLRDRSRVTKEFENIVKNVQEDLMANARNERENMQVMYNAPAVMPMYGQTNMHYPIHHVGNAHLHPMHGVMGQAYPNQAPKGYRMNTQLVRRNIVPQPANYAMKHVPKDGLLFPVYPQARLQPMPNTGRTFIPRANTGHAMYNIPYGQYVPINNLGRNYSIRHNSVKH</sequence>
<organism evidence="2 3">
    <name type="scientific">Theileria equi strain WA</name>
    <dbReference type="NCBI Taxonomy" id="1537102"/>
    <lineage>
        <taxon>Eukaryota</taxon>
        <taxon>Sar</taxon>
        <taxon>Alveolata</taxon>
        <taxon>Apicomplexa</taxon>
        <taxon>Aconoidasida</taxon>
        <taxon>Piroplasmida</taxon>
        <taxon>Theileriidae</taxon>
        <taxon>Theileria</taxon>
    </lineage>
</organism>
<dbReference type="eggNOG" id="ENOG502T2EG">
    <property type="taxonomic scope" value="Eukaryota"/>
</dbReference>
<dbReference type="RefSeq" id="XP_004830836.1">
    <property type="nucleotide sequence ID" value="XM_004830779.1"/>
</dbReference>